<dbReference type="AlphaFoldDB" id="A0A6G1CLG6"/>
<protein>
    <submittedName>
        <fullName evidence="2">Uncharacterized protein</fullName>
    </submittedName>
</protein>
<dbReference type="OrthoDB" id="678671at2759"/>
<name>A0A6G1CLG6_9ORYZ</name>
<keyword evidence="3" id="KW-1185">Reference proteome</keyword>
<feature type="signal peptide" evidence="1">
    <location>
        <begin position="1"/>
        <end position="26"/>
    </location>
</feature>
<evidence type="ECO:0000256" key="1">
    <source>
        <dbReference type="SAM" id="SignalP"/>
    </source>
</evidence>
<gene>
    <name evidence="2" type="ORF">E2562_003489</name>
</gene>
<evidence type="ECO:0000313" key="2">
    <source>
        <dbReference type="EMBL" id="KAF0901505.1"/>
    </source>
</evidence>
<feature type="chain" id="PRO_5026055546" evidence="1">
    <location>
        <begin position="27"/>
        <end position="66"/>
    </location>
</feature>
<keyword evidence="1" id="KW-0732">Signal</keyword>
<dbReference type="EMBL" id="SPHZ02000008">
    <property type="protein sequence ID" value="KAF0901505.1"/>
    <property type="molecule type" value="Genomic_DNA"/>
</dbReference>
<organism evidence="2 3">
    <name type="scientific">Oryza meyeriana var. granulata</name>
    <dbReference type="NCBI Taxonomy" id="110450"/>
    <lineage>
        <taxon>Eukaryota</taxon>
        <taxon>Viridiplantae</taxon>
        <taxon>Streptophyta</taxon>
        <taxon>Embryophyta</taxon>
        <taxon>Tracheophyta</taxon>
        <taxon>Spermatophyta</taxon>
        <taxon>Magnoliopsida</taxon>
        <taxon>Liliopsida</taxon>
        <taxon>Poales</taxon>
        <taxon>Poaceae</taxon>
        <taxon>BOP clade</taxon>
        <taxon>Oryzoideae</taxon>
        <taxon>Oryzeae</taxon>
        <taxon>Oryzinae</taxon>
        <taxon>Oryza</taxon>
        <taxon>Oryza meyeriana</taxon>
    </lineage>
</organism>
<comment type="caution">
    <text evidence="2">The sequence shown here is derived from an EMBL/GenBank/DDBJ whole genome shotgun (WGS) entry which is preliminary data.</text>
</comment>
<reference evidence="2 3" key="1">
    <citation type="submission" date="2019-11" db="EMBL/GenBank/DDBJ databases">
        <title>Whole genome sequence of Oryza granulata.</title>
        <authorList>
            <person name="Li W."/>
        </authorList>
    </citation>
    <scope>NUCLEOTIDE SEQUENCE [LARGE SCALE GENOMIC DNA]</scope>
    <source>
        <strain evidence="3">cv. Menghai</strain>
        <tissue evidence="2">Leaf</tissue>
    </source>
</reference>
<accession>A0A6G1CLG6</accession>
<evidence type="ECO:0000313" key="3">
    <source>
        <dbReference type="Proteomes" id="UP000479710"/>
    </source>
</evidence>
<proteinExistence type="predicted"/>
<dbReference type="Proteomes" id="UP000479710">
    <property type="component" value="Unassembled WGS sequence"/>
</dbReference>
<sequence length="66" mass="7231">MAYSSSTLRSTSSLVCVVLMLQLVLSTVSRGETDHHHIQLQLGITGRRMLVAGSNTATLMMYATYK</sequence>